<dbReference type="InterPro" id="IPR035919">
    <property type="entry name" value="EAL_sf"/>
</dbReference>
<evidence type="ECO:0000313" key="4">
    <source>
        <dbReference type="EMBL" id="KGJ52527.1"/>
    </source>
</evidence>
<dbReference type="CDD" id="cd01948">
    <property type="entry name" value="EAL"/>
    <property type="match status" value="1"/>
</dbReference>
<dbReference type="NCBIfam" id="TIGR00254">
    <property type="entry name" value="GGDEF"/>
    <property type="match status" value="1"/>
</dbReference>
<evidence type="ECO:0000313" key="5">
    <source>
        <dbReference type="Proteomes" id="UP000030008"/>
    </source>
</evidence>
<dbReference type="Proteomes" id="UP000030008">
    <property type="component" value="Unassembled WGS sequence"/>
</dbReference>
<dbReference type="RefSeq" id="WP_044906070.1">
    <property type="nucleotide sequence ID" value="NZ_JQIF01000063.1"/>
</dbReference>
<dbReference type="PROSITE" id="PS50883">
    <property type="entry name" value="EAL"/>
    <property type="match status" value="1"/>
</dbReference>
<dbReference type="AlphaFoldDB" id="A0A099I5I8"/>
<feature type="domain" description="GGDEF" evidence="3">
    <location>
        <begin position="347"/>
        <end position="478"/>
    </location>
</feature>
<dbReference type="SUPFAM" id="SSF55073">
    <property type="entry name" value="Nucleotide cyclase"/>
    <property type="match status" value="1"/>
</dbReference>
<gene>
    <name evidence="4" type="ORF">CIAN88_14150</name>
</gene>
<name>A0A099I5I8_CLOIN</name>
<keyword evidence="1" id="KW-1133">Transmembrane helix</keyword>
<evidence type="ECO:0000256" key="1">
    <source>
        <dbReference type="SAM" id="Phobius"/>
    </source>
</evidence>
<dbReference type="CDD" id="cd01949">
    <property type="entry name" value="GGDEF"/>
    <property type="match status" value="1"/>
</dbReference>
<dbReference type="Gene3D" id="3.30.70.270">
    <property type="match status" value="1"/>
</dbReference>
<dbReference type="Gene3D" id="3.20.20.450">
    <property type="entry name" value="EAL domain"/>
    <property type="match status" value="1"/>
</dbReference>
<feature type="transmembrane region" description="Helical" evidence="1">
    <location>
        <begin position="9"/>
        <end position="29"/>
    </location>
</feature>
<dbReference type="SUPFAM" id="SSF141868">
    <property type="entry name" value="EAL domain-like"/>
    <property type="match status" value="1"/>
</dbReference>
<keyword evidence="1" id="KW-0472">Membrane</keyword>
<dbReference type="InterPro" id="IPR000160">
    <property type="entry name" value="GGDEF_dom"/>
</dbReference>
<dbReference type="EMBL" id="JQIF01000063">
    <property type="protein sequence ID" value="KGJ52527.1"/>
    <property type="molecule type" value="Genomic_DNA"/>
</dbReference>
<feature type="transmembrane region" description="Helical" evidence="1">
    <location>
        <begin position="287"/>
        <end position="305"/>
    </location>
</feature>
<dbReference type="InterPro" id="IPR052155">
    <property type="entry name" value="Biofilm_reg_signaling"/>
</dbReference>
<evidence type="ECO:0000259" key="2">
    <source>
        <dbReference type="PROSITE" id="PS50883"/>
    </source>
</evidence>
<accession>A0A099I5I8</accession>
<dbReference type="Pfam" id="PF00990">
    <property type="entry name" value="GGDEF"/>
    <property type="match status" value="1"/>
</dbReference>
<dbReference type="Pfam" id="PF00563">
    <property type="entry name" value="EAL"/>
    <property type="match status" value="1"/>
</dbReference>
<dbReference type="CDD" id="cd12912">
    <property type="entry name" value="PDC2_MCP_like"/>
    <property type="match status" value="1"/>
</dbReference>
<dbReference type="SMART" id="SM00267">
    <property type="entry name" value="GGDEF"/>
    <property type="match status" value="1"/>
</dbReference>
<organism evidence="4 5">
    <name type="scientific">Clostridium innocuum</name>
    <dbReference type="NCBI Taxonomy" id="1522"/>
    <lineage>
        <taxon>Bacteria</taxon>
        <taxon>Bacillati</taxon>
        <taxon>Bacillota</taxon>
        <taxon>Clostridia</taxon>
        <taxon>Eubacteriales</taxon>
        <taxon>Clostridiaceae</taxon>
        <taxon>Clostridium</taxon>
    </lineage>
</organism>
<evidence type="ECO:0000259" key="3">
    <source>
        <dbReference type="PROSITE" id="PS50887"/>
    </source>
</evidence>
<dbReference type="PROSITE" id="PS50887">
    <property type="entry name" value="GGDEF"/>
    <property type="match status" value="1"/>
</dbReference>
<dbReference type="PANTHER" id="PTHR44757:SF2">
    <property type="entry name" value="BIOFILM ARCHITECTURE MAINTENANCE PROTEIN MBAA"/>
    <property type="match status" value="1"/>
</dbReference>
<comment type="caution">
    <text evidence="4">The sequence shown here is derived from an EMBL/GenBank/DDBJ whole genome shotgun (WGS) entry which is preliminary data.</text>
</comment>
<dbReference type="InterPro" id="IPR001633">
    <property type="entry name" value="EAL_dom"/>
</dbReference>
<proteinExistence type="predicted"/>
<dbReference type="SMART" id="SM00052">
    <property type="entry name" value="EAL"/>
    <property type="match status" value="1"/>
</dbReference>
<dbReference type="PANTHER" id="PTHR44757">
    <property type="entry name" value="DIGUANYLATE CYCLASE DGCP"/>
    <property type="match status" value="1"/>
</dbReference>
<protein>
    <submittedName>
        <fullName evidence="4">Developmental regulator MorA</fullName>
    </submittedName>
</protein>
<feature type="domain" description="EAL" evidence="2">
    <location>
        <begin position="487"/>
        <end position="740"/>
    </location>
</feature>
<dbReference type="Gene3D" id="3.30.450.20">
    <property type="entry name" value="PAS domain"/>
    <property type="match status" value="1"/>
</dbReference>
<dbReference type="InterPro" id="IPR029787">
    <property type="entry name" value="Nucleotide_cyclase"/>
</dbReference>
<dbReference type="InterPro" id="IPR043128">
    <property type="entry name" value="Rev_trsase/Diguanyl_cyclase"/>
</dbReference>
<keyword evidence="1" id="KW-0812">Transmembrane</keyword>
<reference evidence="4 5" key="1">
    <citation type="submission" date="2014-08" db="EMBL/GenBank/DDBJ databases">
        <title>Clostridium innocuum, an unnegligible vancomycin-resistant pathogen causing extra-intestinal infections.</title>
        <authorList>
            <person name="Feng Y."/>
            <person name="Chiu C.-H."/>
        </authorList>
    </citation>
    <scope>NUCLEOTIDE SEQUENCE [LARGE SCALE GENOMIC DNA]</scope>
    <source>
        <strain evidence="4 5">AN88</strain>
    </source>
</reference>
<sequence>MKTITKRSFFILFSIVSATGIILAAIAFVTNVKSLLWEKSVTDIIEVTQQGSHALDTYIEKDYDTLHLFVRELQKTSAADKNSIQEIVSVFNEDGTSFYCSDLSSGITYSNLPEKIPRMTKEQRKMYAKMSGSSIRDPFLDGYTGVKTIGVFERFTFRDGTQGIAQKTRPLTSMTERFSLSFFNQTGFSYVVNQNGDVLIRSLHKDSNRTFQNLFDIIDLQGNDEEQLNFFKQRLKESKTGAAQFRYQGEEYIFCYVPLYNGDNWNIVSIIPNRIIMQQANSIIKQTIALCLFIMLVLAAFGYLYHRNRKKHQKEIEKLAFYDNLTGLYRYEKFLLDGQLILEKKEQAVAVLYLDIMGFKLLNDMEGYGYGDRVLLFVADILRSVAKQQDICCRISGDDFILLTPYAKKEEITETCRQILTLSATGVDNRHDIPIRIGICLQEDADIDSTISTLVDRARMAQTGIHDDSTAAWQFYNEEMREILLRDAEMEQHMEQALRDGEFLHVIQPKYALDGSQILGGEALLRWQRKGHGFTSPGEFIPLFERNGFIRKLDTYVFISVCQTIQKRLAQGKAVVPISVNVSRIHLYQEDFADSYIAIKNQYHIPDGIIELELTENILLKNTREIFTILEKLRSHGFCCSIDDFGSGYSSLNALKDLPVDVVKLDRVFFDQSSHVERNKTILKSMISMAKELDMKVVAEGIECTQQLDMLQDTGCDMVQGFIYAKPCSEEDFYHRVETE</sequence>